<dbReference type="GO" id="GO:0046872">
    <property type="term" value="F:metal ion binding"/>
    <property type="evidence" value="ECO:0007669"/>
    <property type="project" value="UniProtKB-KW"/>
</dbReference>
<feature type="domain" description="Alcohol dehydrogenase-like C-terminal" evidence="8">
    <location>
        <begin position="193"/>
        <end position="323"/>
    </location>
</feature>
<evidence type="ECO:0000256" key="4">
    <source>
        <dbReference type="ARBA" id="ARBA00022723"/>
    </source>
</evidence>
<dbReference type="InterPro" id="IPR011032">
    <property type="entry name" value="GroES-like_sf"/>
</dbReference>
<dbReference type="PANTHER" id="PTHR42940">
    <property type="entry name" value="ALCOHOL DEHYDROGENASE 1-RELATED"/>
    <property type="match status" value="1"/>
</dbReference>
<comment type="similarity">
    <text evidence="2">Belongs to the zinc-containing alcohol dehydrogenase family.</text>
</comment>
<evidence type="ECO:0000256" key="7">
    <source>
        <dbReference type="ARBA" id="ARBA00023027"/>
    </source>
</evidence>
<dbReference type="Pfam" id="PF00107">
    <property type="entry name" value="ADH_zinc_N"/>
    <property type="match status" value="1"/>
</dbReference>
<dbReference type="Proteomes" id="UP000568446">
    <property type="component" value="Unassembled WGS sequence"/>
</dbReference>
<keyword evidence="6" id="KW-0560">Oxidoreductase</keyword>
<protein>
    <recommendedName>
        <fullName evidence="3">alcohol dehydrogenase</fullName>
        <ecNumber evidence="3">1.1.1.1</ecNumber>
    </recommendedName>
</protein>
<dbReference type="GO" id="GO:0005737">
    <property type="term" value="C:cytoplasm"/>
    <property type="evidence" value="ECO:0007669"/>
    <property type="project" value="TreeGrafter"/>
</dbReference>
<evidence type="ECO:0000313" key="10">
    <source>
        <dbReference type="EMBL" id="NWJ29673.1"/>
    </source>
</evidence>
<evidence type="ECO:0000256" key="5">
    <source>
        <dbReference type="ARBA" id="ARBA00022833"/>
    </source>
</evidence>
<evidence type="ECO:0000256" key="6">
    <source>
        <dbReference type="ARBA" id="ARBA00023002"/>
    </source>
</evidence>
<proteinExistence type="inferred from homology"/>
<dbReference type="Pfam" id="PF08240">
    <property type="entry name" value="ADH_N"/>
    <property type="match status" value="1"/>
</dbReference>
<evidence type="ECO:0000313" key="11">
    <source>
        <dbReference type="Proteomes" id="UP000568446"/>
    </source>
</evidence>
<evidence type="ECO:0000259" key="8">
    <source>
        <dbReference type="Pfam" id="PF00107"/>
    </source>
</evidence>
<dbReference type="GO" id="GO:0004022">
    <property type="term" value="F:alcohol dehydrogenase (NAD+) activity"/>
    <property type="evidence" value="ECO:0007669"/>
    <property type="project" value="UniProtKB-EC"/>
</dbReference>
<reference evidence="10 11" key="1">
    <citation type="journal article" date="2019" name="Environ. Microbiol.">
        <title>Genomics insights into ecotype formation of ammonia-oxidizing archaea in the deep ocean.</title>
        <authorList>
            <person name="Wang Y."/>
            <person name="Huang J.M."/>
            <person name="Cui G.J."/>
            <person name="Nunoura T."/>
            <person name="Takaki Y."/>
            <person name="Li W.L."/>
            <person name="Li J."/>
            <person name="Gao Z.M."/>
            <person name="Takai K."/>
            <person name="Zhang A.Q."/>
            <person name="Stepanauskas R."/>
        </authorList>
    </citation>
    <scope>NUCLEOTIDE SEQUENCE [LARGE SCALE GENOMIC DNA]</scope>
    <source>
        <strain evidence="10 11">C4</strain>
    </source>
</reference>
<evidence type="ECO:0000256" key="1">
    <source>
        <dbReference type="ARBA" id="ARBA00001947"/>
    </source>
</evidence>
<dbReference type="InterPro" id="IPR013154">
    <property type="entry name" value="ADH-like_N"/>
</dbReference>
<dbReference type="EC" id="1.1.1.1" evidence="3"/>
<dbReference type="EMBL" id="JACATK010000005">
    <property type="protein sequence ID" value="NWJ29673.1"/>
    <property type="molecule type" value="Genomic_DNA"/>
</dbReference>
<evidence type="ECO:0000259" key="9">
    <source>
        <dbReference type="Pfam" id="PF08240"/>
    </source>
</evidence>
<accession>A0A7K4ML31</accession>
<sequence>MSSIVGKSILFNGAGKSLEEKEFTLPEKLGEHEAIVEISISTVCSSDVHTWFGHRPFPTPCIMGHEMVGKIVKLGTKLTHDFLDNKLSIGDRITWSMTASCGDCYYCKIVNLPQKCTNLFKYGHVKSDEPNNFSGGYAKFVKIVNGSFIFKIPDDLSDKEVVPLMCAGATISSGLDAVNFSQCDYVVVQGCGALGLYACAFSKELGTKTVIAVDIEKQRLELSKEFGADIVINPNIEKDVTSKIQEITKGRGADYVIEVTGNPNVISDGIEFLRIGGTYILLGAIYPGNKVTIDSSAIITKCLNITGMHNYGPIHLKNTIDLVRQSKNKYPYEKIVGPTFEFSKDGLEKAFNSLNSKESLRPAIIPN</sequence>
<keyword evidence="4" id="KW-0479">Metal-binding</keyword>
<comment type="caution">
    <text evidence="10">The sequence shown here is derived from an EMBL/GenBank/DDBJ whole genome shotgun (WGS) entry which is preliminary data.</text>
</comment>
<dbReference type="Gene3D" id="3.90.180.10">
    <property type="entry name" value="Medium-chain alcohol dehydrogenases, catalytic domain"/>
    <property type="match status" value="1"/>
</dbReference>
<dbReference type="PANTHER" id="PTHR42940:SF3">
    <property type="entry name" value="ALCOHOL DEHYDROGENASE 1-RELATED"/>
    <property type="match status" value="1"/>
</dbReference>
<dbReference type="InterPro" id="IPR013149">
    <property type="entry name" value="ADH-like_C"/>
</dbReference>
<dbReference type="Gene3D" id="3.40.50.720">
    <property type="entry name" value="NAD(P)-binding Rossmann-like Domain"/>
    <property type="match status" value="1"/>
</dbReference>
<dbReference type="SUPFAM" id="SSF50129">
    <property type="entry name" value="GroES-like"/>
    <property type="match status" value="1"/>
</dbReference>
<feature type="domain" description="Alcohol dehydrogenase-like N-terminal" evidence="9">
    <location>
        <begin position="30"/>
        <end position="154"/>
    </location>
</feature>
<evidence type="ECO:0000256" key="3">
    <source>
        <dbReference type="ARBA" id="ARBA00013190"/>
    </source>
</evidence>
<organism evidence="10 11">
    <name type="scientific">Marine Group I thaumarchaeote</name>
    <dbReference type="NCBI Taxonomy" id="2511932"/>
    <lineage>
        <taxon>Archaea</taxon>
        <taxon>Nitrososphaerota</taxon>
        <taxon>Marine Group I</taxon>
    </lineage>
</organism>
<gene>
    <name evidence="10" type="ORF">HX850_01970</name>
</gene>
<dbReference type="InterPro" id="IPR036291">
    <property type="entry name" value="NAD(P)-bd_dom_sf"/>
</dbReference>
<dbReference type="SUPFAM" id="SSF51735">
    <property type="entry name" value="NAD(P)-binding Rossmann-fold domains"/>
    <property type="match status" value="1"/>
</dbReference>
<evidence type="ECO:0000256" key="2">
    <source>
        <dbReference type="ARBA" id="ARBA00008072"/>
    </source>
</evidence>
<dbReference type="CDD" id="cd08231">
    <property type="entry name" value="MDR_TM0436_like"/>
    <property type="match status" value="1"/>
</dbReference>
<keyword evidence="5" id="KW-0862">Zinc</keyword>
<name>A0A7K4ML31_9ARCH</name>
<dbReference type="AlphaFoldDB" id="A0A7K4ML31"/>
<keyword evidence="7" id="KW-0520">NAD</keyword>
<comment type="cofactor">
    <cofactor evidence="1">
        <name>Zn(2+)</name>
        <dbReference type="ChEBI" id="CHEBI:29105"/>
    </cofactor>
</comment>